<comment type="caution">
    <text evidence="1">The sequence shown here is derived from an EMBL/GenBank/DDBJ whole genome shotgun (WGS) entry which is preliminary data.</text>
</comment>
<dbReference type="Proteomes" id="UP001589798">
    <property type="component" value="Unassembled WGS sequence"/>
</dbReference>
<keyword evidence="2" id="KW-1185">Reference proteome</keyword>
<evidence type="ECO:0000313" key="2">
    <source>
        <dbReference type="Proteomes" id="UP001589798"/>
    </source>
</evidence>
<dbReference type="PIRSF" id="PIRSF034110">
    <property type="entry name" value="DUF1203"/>
    <property type="match status" value="1"/>
</dbReference>
<name>A0ABV6CST7_9SPHN</name>
<gene>
    <name evidence="1" type="ORF">ACFFJC_05880</name>
</gene>
<protein>
    <submittedName>
        <fullName evidence="1">DUF1203 domain-containing protein</fullName>
    </submittedName>
</protein>
<evidence type="ECO:0000313" key="1">
    <source>
        <dbReference type="EMBL" id="MFC0203799.1"/>
    </source>
</evidence>
<organism evidence="1 2">
    <name type="scientific">Novosphingobium soli</name>
    <dbReference type="NCBI Taxonomy" id="574956"/>
    <lineage>
        <taxon>Bacteria</taxon>
        <taxon>Pseudomonadati</taxon>
        <taxon>Pseudomonadota</taxon>
        <taxon>Alphaproteobacteria</taxon>
        <taxon>Sphingomonadales</taxon>
        <taxon>Sphingomonadaceae</taxon>
        <taxon>Novosphingobium</taxon>
    </lineage>
</organism>
<reference evidence="1 2" key="1">
    <citation type="submission" date="2024-09" db="EMBL/GenBank/DDBJ databases">
        <authorList>
            <person name="Sun Q."/>
            <person name="Mori K."/>
        </authorList>
    </citation>
    <scope>NUCLEOTIDE SEQUENCE [LARGE SCALE GENOMIC DNA]</scope>
    <source>
        <strain evidence="1 2">CCM 7706</strain>
    </source>
</reference>
<sequence length="166" mass="17981">MAYRILGLPRAGFAPYFGRSAEELEEMGARRVIADADRGFPCRVSLEDAARGEALILLNFTSHDVSGPYRSAYAIYVRERAAQAQAYVDRLPPVFAGRTLSLRGFDAPGMLRRARLAAQGEAGAPLGGVEEAIAELFADPTIACIHAHNAAYGCFAARIERHGDDR</sequence>
<proteinExistence type="predicted"/>
<dbReference type="EMBL" id="JBHLWK010000009">
    <property type="protein sequence ID" value="MFC0203799.1"/>
    <property type="molecule type" value="Genomic_DNA"/>
</dbReference>
<dbReference type="InterPro" id="IPR009593">
    <property type="entry name" value="DUF1203"/>
</dbReference>
<dbReference type="Pfam" id="PF06718">
    <property type="entry name" value="DUF1203"/>
    <property type="match status" value="1"/>
</dbReference>
<dbReference type="RefSeq" id="WP_379486569.1">
    <property type="nucleotide sequence ID" value="NZ_JBHLWK010000009.1"/>
</dbReference>
<accession>A0ABV6CST7</accession>